<protein>
    <submittedName>
        <fullName evidence="1">Uncharacterized protein</fullName>
    </submittedName>
</protein>
<accession>A0A1H8TEW4</accession>
<gene>
    <name evidence="1" type="ORF">RTCCBAU85039_5163</name>
    <name evidence="2" type="ORF">SAMN05216228_102862</name>
</gene>
<reference evidence="3" key="2">
    <citation type="submission" date="2016-10" db="EMBL/GenBank/DDBJ databases">
        <authorList>
            <person name="Wibberg D."/>
        </authorList>
    </citation>
    <scope>NUCLEOTIDE SEQUENCE [LARGE SCALE GENOMIC DNA]</scope>
</reference>
<reference evidence="2 4" key="3">
    <citation type="submission" date="2016-10" db="EMBL/GenBank/DDBJ databases">
        <authorList>
            <person name="Varghese N."/>
            <person name="Submissions S."/>
        </authorList>
    </citation>
    <scope>NUCLEOTIDE SEQUENCE [LARGE SCALE GENOMIC DNA]</scope>
    <source>
        <strain evidence="2 4">CGMCC 1.7071</strain>
    </source>
</reference>
<dbReference type="Proteomes" id="UP000183063">
    <property type="component" value="Unassembled WGS sequence"/>
</dbReference>
<organism evidence="1 3">
    <name type="scientific">Rhizobium tibeticum</name>
    <dbReference type="NCBI Taxonomy" id="501024"/>
    <lineage>
        <taxon>Bacteria</taxon>
        <taxon>Pseudomonadati</taxon>
        <taxon>Pseudomonadota</taxon>
        <taxon>Alphaproteobacteria</taxon>
        <taxon>Hyphomicrobiales</taxon>
        <taxon>Rhizobiaceae</taxon>
        <taxon>Rhizobium/Agrobacterium group</taxon>
        <taxon>Rhizobium</taxon>
    </lineage>
</organism>
<dbReference type="Proteomes" id="UP000198939">
    <property type="component" value="Unassembled WGS sequence"/>
</dbReference>
<evidence type="ECO:0000313" key="4">
    <source>
        <dbReference type="Proteomes" id="UP000198939"/>
    </source>
</evidence>
<sequence length="105" mass="11852">MDGEPFGAKRVTIAGRGTLPLPHSGAVGKIEVVASGEDVVWAGHIRVAAFSKVDPEPYRLAERRSRIRAEGWAVRPLFRVPRSVRLLDHRPYCREVLIWRPRKTT</sequence>
<evidence type="ECO:0000313" key="2">
    <source>
        <dbReference type="EMBL" id="SEO89134.1"/>
    </source>
</evidence>
<reference evidence="1" key="1">
    <citation type="submission" date="2016-10" db="EMBL/GenBank/DDBJ databases">
        <authorList>
            <person name="de Groot N.N."/>
        </authorList>
    </citation>
    <scope>NUCLEOTIDE SEQUENCE [LARGE SCALE GENOMIC DNA]</scope>
    <source>
        <strain evidence="1">CCBAU85039</strain>
    </source>
</reference>
<dbReference type="EMBL" id="FOCV01000028">
    <property type="protein sequence ID" value="SEO89134.1"/>
    <property type="molecule type" value="Genomic_DNA"/>
</dbReference>
<proteinExistence type="predicted"/>
<keyword evidence="4" id="KW-1185">Reference proteome</keyword>
<evidence type="ECO:0000313" key="3">
    <source>
        <dbReference type="Proteomes" id="UP000183063"/>
    </source>
</evidence>
<evidence type="ECO:0000313" key="1">
    <source>
        <dbReference type="EMBL" id="SEI14903.1"/>
    </source>
</evidence>
<dbReference type="AlphaFoldDB" id="A0A1H8TEW4"/>
<name>A0A1H8TEW4_9HYPH</name>
<dbReference type="EMBL" id="FNXB01000037">
    <property type="protein sequence ID" value="SEI14903.1"/>
    <property type="molecule type" value="Genomic_DNA"/>
</dbReference>